<name>A0A9R0T3F4_TRITD</name>
<evidence type="ECO:0000256" key="7">
    <source>
        <dbReference type="ARBA" id="ARBA00023204"/>
    </source>
</evidence>
<sequence length="326" mass="35225">MLSPLRIPLPAPRCQRSRGRRRDAAADILHRRPGSGHPGAADPRTPPLHARGLPLHASMRRCSPRTPSTPLNLHVPPMSSSLSTGRAGGTTSGSERPSPAPGFGTARPSSTQSGGTKSATRTDMLVDVGMVAGCDNLEVPRHVGNGSASPAKGTKRKFVVDATKGASPGVNASNTGQYLHYHRKGNGPGKRAKLEDNKGASRLGRDQTPIGVFEDECVFCHSFRTSEPCHGPMVRWYCITIEGLCPVTRATLPTPSMSTRNAWFVESNGDTFKNVESEINRSKRLRCRRCKLPGAALGCYDNSCRKSYHVPCAMMIPECRWDEVSF</sequence>
<keyword evidence="7" id="KW-0234">DNA repair</keyword>
<evidence type="ECO:0000256" key="1">
    <source>
        <dbReference type="ARBA" id="ARBA00004123"/>
    </source>
</evidence>
<keyword evidence="6" id="KW-0862">Zinc</keyword>
<keyword evidence="4" id="KW-0227">DNA damage</keyword>
<evidence type="ECO:0000256" key="2">
    <source>
        <dbReference type="ARBA" id="ARBA00022723"/>
    </source>
</evidence>
<dbReference type="GO" id="GO:0004842">
    <property type="term" value="F:ubiquitin-protein transferase activity"/>
    <property type="evidence" value="ECO:0007669"/>
    <property type="project" value="TreeGrafter"/>
</dbReference>
<reference evidence="11 12" key="1">
    <citation type="submission" date="2017-09" db="EMBL/GenBank/DDBJ databases">
        <authorList>
            <consortium name="International Durum Wheat Genome Sequencing Consortium (IDWGSC)"/>
            <person name="Milanesi L."/>
        </authorList>
    </citation>
    <scope>NUCLEOTIDE SEQUENCE [LARGE SCALE GENOMIC DNA]</scope>
    <source>
        <strain evidence="12">cv. Svevo</strain>
    </source>
</reference>
<dbReference type="PANTHER" id="PTHR13763:SF8">
    <property type="entry name" value="PHD-TYPE DOMAIN-CONTAINING PROTEIN"/>
    <property type="match status" value="1"/>
</dbReference>
<evidence type="ECO:0000313" key="12">
    <source>
        <dbReference type="Proteomes" id="UP000324705"/>
    </source>
</evidence>
<evidence type="ECO:0000256" key="6">
    <source>
        <dbReference type="ARBA" id="ARBA00022833"/>
    </source>
</evidence>
<evidence type="ECO:0000313" key="11">
    <source>
        <dbReference type="EMBL" id="VAI05789.1"/>
    </source>
</evidence>
<dbReference type="InterPro" id="IPR034732">
    <property type="entry name" value="EPHD"/>
</dbReference>
<feature type="domain" description="PHD-type" evidence="10">
    <location>
        <begin position="214"/>
        <end position="326"/>
    </location>
</feature>
<feature type="compositionally biased region" description="Basic and acidic residues" evidence="9">
    <location>
        <begin position="192"/>
        <end position="205"/>
    </location>
</feature>
<feature type="region of interest" description="Disordered" evidence="9">
    <location>
        <begin position="1"/>
        <end position="120"/>
    </location>
</feature>
<evidence type="ECO:0000256" key="8">
    <source>
        <dbReference type="ARBA" id="ARBA00023242"/>
    </source>
</evidence>
<keyword evidence="3" id="KW-0677">Repeat</keyword>
<dbReference type="GO" id="GO:0045944">
    <property type="term" value="P:positive regulation of transcription by RNA polymerase II"/>
    <property type="evidence" value="ECO:0007669"/>
    <property type="project" value="TreeGrafter"/>
</dbReference>
<dbReference type="EMBL" id="LT934118">
    <property type="protein sequence ID" value="VAI05789.1"/>
    <property type="molecule type" value="Genomic_DNA"/>
</dbReference>
<dbReference type="Gramene" id="TRITD4Bv1G103350.1">
    <property type="protein sequence ID" value="TRITD4Bv1G103350.1"/>
    <property type="gene ID" value="TRITD4Bv1G103350"/>
</dbReference>
<keyword evidence="8" id="KW-0539">Nucleus</keyword>
<evidence type="ECO:0000256" key="4">
    <source>
        <dbReference type="ARBA" id="ARBA00022763"/>
    </source>
</evidence>
<dbReference type="GO" id="GO:0008270">
    <property type="term" value="F:zinc ion binding"/>
    <property type="evidence" value="ECO:0007669"/>
    <property type="project" value="UniProtKB-KW"/>
</dbReference>
<evidence type="ECO:0000259" key="10">
    <source>
        <dbReference type="PROSITE" id="PS51805"/>
    </source>
</evidence>
<feature type="compositionally biased region" description="Polar residues" evidence="9">
    <location>
        <begin position="107"/>
        <end position="120"/>
    </location>
</feature>
<evidence type="ECO:0000256" key="3">
    <source>
        <dbReference type="ARBA" id="ARBA00022737"/>
    </source>
</evidence>
<keyword evidence="12" id="KW-1185">Reference proteome</keyword>
<dbReference type="InterPro" id="IPR031099">
    <property type="entry name" value="BRCA1-associated"/>
</dbReference>
<keyword evidence="5" id="KW-0863">Zinc-finger</keyword>
<dbReference type="GO" id="GO:0000724">
    <property type="term" value="P:double-strand break repair via homologous recombination"/>
    <property type="evidence" value="ECO:0007669"/>
    <property type="project" value="TreeGrafter"/>
</dbReference>
<accession>A0A9R0T3F4</accession>
<protein>
    <recommendedName>
        <fullName evidence="10">PHD-type domain-containing protein</fullName>
    </recommendedName>
</protein>
<proteinExistence type="predicted"/>
<evidence type="ECO:0000256" key="5">
    <source>
        <dbReference type="ARBA" id="ARBA00022771"/>
    </source>
</evidence>
<dbReference type="GO" id="GO:0005634">
    <property type="term" value="C:nucleus"/>
    <property type="evidence" value="ECO:0007669"/>
    <property type="project" value="UniProtKB-SubCell"/>
</dbReference>
<dbReference type="Gene3D" id="3.30.40.10">
    <property type="entry name" value="Zinc/RING finger domain, C3HC4 (zinc finger)"/>
    <property type="match status" value="1"/>
</dbReference>
<dbReference type="PANTHER" id="PTHR13763">
    <property type="entry name" value="BREAST CANCER TYPE 1 SUSCEPTIBILITY PROTEIN BRCA1"/>
    <property type="match status" value="1"/>
</dbReference>
<keyword evidence="2" id="KW-0479">Metal-binding</keyword>
<dbReference type="Proteomes" id="UP000324705">
    <property type="component" value="Chromosome 4B"/>
</dbReference>
<comment type="subcellular location">
    <subcellularLocation>
        <location evidence="1">Nucleus</location>
    </subcellularLocation>
</comment>
<gene>
    <name evidence="11" type="ORF">TRITD_4Bv1G103350</name>
</gene>
<dbReference type="InterPro" id="IPR013083">
    <property type="entry name" value="Znf_RING/FYVE/PHD"/>
</dbReference>
<dbReference type="AlphaFoldDB" id="A0A9R0T3F4"/>
<evidence type="ECO:0000256" key="9">
    <source>
        <dbReference type="SAM" id="MobiDB-lite"/>
    </source>
</evidence>
<dbReference type="Pfam" id="PF13771">
    <property type="entry name" value="zf-HC5HC2H"/>
    <property type="match status" value="1"/>
</dbReference>
<feature type="region of interest" description="Disordered" evidence="9">
    <location>
        <begin position="165"/>
        <end position="205"/>
    </location>
</feature>
<organism evidence="11 12">
    <name type="scientific">Triticum turgidum subsp. durum</name>
    <name type="common">Durum wheat</name>
    <name type="synonym">Triticum durum</name>
    <dbReference type="NCBI Taxonomy" id="4567"/>
    <lineage>
        <taxon>Eukaryota</taxon>
        <taxon>Viridiplantae</taxon>
        <taxon>Streptophyta</taxon>
        <taxon>Embryophyta</taxon>
        <taxon>Tracheophyta</taxon>
        <taxon>Spermatophyta</taxon>
        <taxon>Magnoliopsida</taxon>
        <taxon>Liliopsida</taxon>
        <taxon>Poales</taxon>
        <taxon>Poaceae</taxon>
        <taxon>BOP clade</taxon>
        <taxon>Pooideae</taxon>
        <taxon>Triticodae</taxon>
        <taxon>Triticeae</taxon>
        <taxon>Triticinae</taxon>
        <taxon>Triticum</taxon>
    </lineage>
</organism>
<dbReference type="PROSITE" id="PS51805">
    <property type="entry name" value="EPHD"/>
    <property type="match status" value="1"/>
</dbReference>